<evidence type="ECO:0000313" key="2">
    <source>
        <dbReference type="EMBL" id="UWP86556.1"/>
    </source>
</evidence>
<reference evidence="2" key="1">
    <citation type="submission" date="2021-04" db="EMBL/GenBank/DDBJ databases">
        <authorList>
            <person name="Hartkoorn R.C."/>
            <person name="Beaudoing E."/>
            <person name="Hot D."/>
        </authorList>
    </citation>
    <scope>NUCLEOTIDE SEQUENCE</scope>
    <source>
        <strain evidence="2">NRRL B-16292</strain>
    </source>
</reference>
<reference evidence="2" key="2">
    <citation type="submission" date="2022-09" db="EMBL/GenBank/DDBJ databases">
        <title>Biosynthetic gene clusters of Dactylosporangioum fulvum.</title>
        <authorList>
            <person name="Caradec T."/>
        </authorList>
    </citation>
    <scope>NUCLEOTIDE SEQUENCE</scope>
    <source>
        <strain evidence="2">NRRL B-16292</strain>
    </source>
</reference>
<dbReference type="InterPro" id="IPR051604">
    <property type="entry name" value="Ergot_Alk_Oxidoreductase"/>
</dbReference>
<dbReference type="PANTHER" id="PTHR43162">
    <property type="match status" value="1"/>
</dbReference>
<dbReference type="SUPFAM" id="SSF51735">
    <property type="entry name" value="NAD(P)-binding Rossmann-fold domains"/>
    <property type="match status" value="1"/>
</dbReference>
<dbReference type="Pfam" id="PF13460">
    <property type="entry name" value="NAD_binding_10"/>
    <property type="match status" value="1"/>
</dbReference>
<protein>
    <submittedName>
        <fullName evidence="2">NAD(P)H-binding protein</fullName>
    </submittedName>
</protein>
<feature type="domain" description="NAD(P)-binding" evidence="1">
    <location>
        <begin position="7"/>
        <end position="166"/>
    </location>
</feature>
<dbReference type="RefSeq" id="WP_259865845.1">
    <property type="nucleotide sequence ID" value="NZ_BAAAST010000003.1"/>
</dbReference>
<dbReference type="Proteomes" id="UP001059617">
    <property type="component" value="Chromosome"/>
</dbReference>
<dbReference type="InterPro" id="IPR016040">
    <property type="entry name" value="NAD(P)-bd_dom"/>
</dbReference>
<dbReference type="Gene3D" id="3.90.25.10">
    <property type="entry name" value="UDP-galactose 4-epimerase, domain 1"/>
    <property type="match status" value="1"/>
</dbReference>
<evidence type="ECO:0000259" key="1">
    <source>
        <dbReference type="Pfam" id="PF13460"/>
    </source>
</evidence>
<sequence length="270" mass="28491">MSLLVIGATGKTGRRVVQRLAEAGHDVRGVSRRSDPPFDWERRETWVPALTGVSAAYVTFVPDLAMPGADATIEALLETAAAAGVRRIVLLSGRGEAGAVRCEEVVRRGDLEYSIIRAGWFAQNFSEGHLLEPVLSGIVALPAGDVAEPFIDVDDVADVAVAALTEDKHAGCLYEVTGPRLLTFADAAAEIAEASGRDVAYLPVTPAQFHAALLPQLGQDAADLLTNLCEEVFDGRNASLADGVEQALGRPPRDFADFCAAAAGSGVWNR</sequence>
<keyword evidence="3" id="KW-1185">Reference proteome</keyword>
<accession>A0ABY5WBA3</accession>
<name>A0ABY5WBA3_9ACTN</name>
<gene>
    <name evidence="2" type="ORF">Dfulv_20875</name>
</gene>
<dbReference type="PANTHER" id="PTHR43162:SF1">
    <property type="entry name" value="PRESTALK A DIFFERENTIATION PROTEIN A"/>
    <property type="match status" value="1"/>
</dbReference>
<dbReference type="InterPro" id="IPR036291">
    <property type="entry name" value="NAD(P)-bd_dom_sf"/>
</dbReference>
<dbReference type="Gene3D" id="3.40.50.720">
    <property type="entry name" value="NAD(P)-binding Rossmann-like Domain"/>
    <property type="match status" value="1"/>
</dbReference>
<evidence type="ECO:0000313" key="3">
    <source>
        <dbReference type="Proteomes" id="UP001059617"/>
    </source>
</evidence>
<proteinExistence type="predicted"/>
<organism evidence="2 3">
    <name type="scientific">Dactylosporangium fulvum</name>
    <dbReference type="NCBI Taxonomy" id="53359"/>
    <lineage>
        <taxon>Bacteria</taxon>
        <taxon>Bacillati</taxon>
        <taxon>Actinomycetota</taxon>
        <taxon>Actinomycetes</taxon>
        <taxon>Micromonosporales</taxon>
        <taxon>Micromonosporaceae</taxon>
        <taxon>Dactylosporangium</taxon>
    </lineage>
</organism>
<dbReference type="EMBL" id="CP073720">
    <property type="protein sequence ID" value="UWP86556.1"/>
    <property type="molecule type" value="Genomic_DNA"/>
</dbReference>